<feature type="transmembrane region" description="Helical" evidence="2">
    <location>
        <begin position="33"/>
        <end position="53"/>
    </location>
</feature>
<protein>
    <submittedName>
        <fullName evidence="4">Small CPxCG-related zinc finger protein</fullName>
    </submittedName>
</protein>
<accession>G0LK52</accession>
<dbReference type="GeneID" id="12446207"/>
<keyword evidence="2" id="KW-0472">Membrane</keyword>
<feature type="domain" description="DUF7575" evidence="3">
    <location>
        <begin position="108"/>
        <end position="134"/>
    </location>
</feature>
<dbReference type="HOGENOM" id="CLU_143268_0_0_2"/>
<name>G0LK52_HALWC</name>
<feature type="region of interest" description="Disordered" evidence="1">
    <location>
        <begin position="89"/>
        <end position="114"/>
    </location>
</feature>
<dbReference type="Proteomes" id="UP000007954">
    <property type="component" value="Chromosome"/>
</dbReference>
<sequence length="146" mass="15833">MAQRRPRRPWVVLLLGMLATGLGHIYLRRWVRGIGWFAATIAVSALFIPPEAIQTIWSANSDISTFAPAIGVALASVADAYVLARNDQRSWDDPSTAGSLPDSDTGDGPPSCPNCSRDLDTDIDFCPWCTTKLPSDIETDANSNIE</sequence>
<dbReference type="KEGG" id="hwc:Hqrw_1534"/>
<dbReference type="EMBL" id="FR746099">
    <property type="protein sequence ID" value="CCC39478.1"/>
    <property type="molecule type" value="Genomic_DNA"/>
</dbReference>
<dbReference type="Pfam" id="PF24460">
    <property type="entry name" value="DUF7575"/>
    <property type="match status" value="1"/>
</dbReference>
<evidence type="ECO:0000256" key="1">
    <source>
        <dbReference type="SAM" id="MobiDB-lite"/>
    </source>
</evidence>
<gene>
    <name evidence="4" type="ordered locus">Hqrw_1534</name>
</gene>
<dbReference type="RefSeq" id="WP_014555325.1">
    <property type="nucleotide sequence ID" value="NC_017459.1"/>
</dbReference>
<reference evidence="4" key="1">
    <citation type="journal article" date="2011" name="PLoS ONE">
        <title>Haloquadratum walsbyi: limited diversity in a global pond.</title>
        <authorList>
            <person name="Dyall-Smith M."/>
            <person name="Pfeiffer F."/>
            <person name="Klee K."/>
            <person name="Palm P."/>
            <person name="Gross K."/>
            <person name="Schuster S.C."/>
            <person name="Rampp M."/>
            <person name="Oesterhelt D."/>
        </authorList>
    </citation>
    <scope>NUCLEOTIDE SEQUENCE [LARGE SCALE GENOMIC DNA]</scope>
    <source>
        <strain evidence="4">DSM 16854</strain>
    </source>
</reference>
<organism evidence="4">
    <name type="scientific">Haloquadratum walsbyi (strain DSM 16854 / JCM 12705 / C23)</name>
    <dbReference type="NCBI Taxonomy" id="768065"/>
    <lineage>
        <taxon>Archaea</taxon>
        <taxon>Methanobacteriati</taxon>
        <taxon>Methanobacteriota</taxon>
        <taxon>Stenosarchaea group</taxon>
        <taxon>Halobacteria</taxon>
        <taxon>Halobacteriales</taxon>
        <taxon>Haloferacaceae</taxon>
        <taxon>Haloquadratum</taxon>
    </lineage>
</organism>
<dbReference type="InterPro" id="IPR055997">
    <property type="entry name" value="DUF7575"/>
</dbReference>
<keyword evidence="2" id="KW-1133">Transmembrane helix</keyword>
<feature type="transmembrane region" description="Helical" evidence="2">
    <location>
        <begin position="65"/>
        <end position="84"/>
    </location>
</feature>
<proteinExistence type="predicted"/>
<evidence type="ECO:0000259" key="3">
    <source>
        <dbReference type="Pfam" id="PF24460"/>
    </source>
</evidence>
<keyword evidence="2" id="KW-0812">Transmembrane</keyword>
<dbReference type="AlphaFoldDB" id="G0LK52"/>
<dbReference type="OrthoDB" id="204947at2157"/>
<evidence type="ECO:0000313" key="4">
    <source>
        <dbReference type="EMBL" id="CCC39478.1"/>
    </source>
</evidence>
<evidence type="ECO:0000256" key="2">
    <source>
        <dbReference type="SAM" id="Phobius"/>
    </source>
</evidence>